<feature type="compositionally biased region" description="Basic and acidic residues" evidence="1">
    <location>
        <begin position="220"/>
        <end position="231"/>
    </location>
</feature>
<keyword evidence="3" id="KW-1185">Reference proteome</keyword>
<protein>
    <submittedName>
        <fullName evidence="2">Uncharacterized protein</fullName>
    </submittedName>
</protein>
<dbReference type="EMBL" id="JAODAN010000011">
    <property type="protein sequence ID" value="KAK1921195.1"/>
    <property type="molecule type" value="Genomic_DNA"/>
</dbReference>
<feature type="compositionally biased region" description="Polar residues" evidence="1">
    <location>
        <begin position="372"/>
        <end position="382"/>
    </location>
</feature>
<feature type="compositionally biased region" description="Polar residues" evidence="1">
    <location>
        <begin position="118"/>
        <end position="131"/>
    </location>
</feature>
<gene>
    <name evidence="2" type="ORF">DB88DRAFT_92694</name>
</gene>
<feature type="compositionally biased region" description="Basic residues" evidence="1">
    <location>
        <begin position="134"/>
        <end position="151"/>
    </location>
</feature>
<evidence type="ECO:0000256" key="1">
    <source>
        <dbReference type="SAM" id="MobiDB-lite"/>
    </source>
</evidence>
<feature type="compositionally biased region" description="Polar residues" evidence="1">
    <location>
        <begin position="397"/>
        <end position="408"/>
    </location>
</feature>
<sequence>MALTEAQLHMYHLHVLARTLPANGLINPLNDSRAKPARTSAPRSRQSLPAPIVSSDKPEKRKRKGRKTDTVADLVVPPSKVVPLPLAKVRRISLNSDAKAMSSTPRPAQRVEQVNSLVADSSTLPPDSPGSTPRPKHARAKGKSSTSKRVKATAPLVPLDEVVSAAPSGVEMIEEMDVEEVNQLLSSEPMGSGLESEYDSSPLNGLQVNALPPSSPVFTRTERTDSNHVDGGDITSGKKKKKRKSQIAQEGGAQVEVTPVKVHKRRRKTLEAGAGPMVSTPTVSGAIQAQPLPQTPSTIQTPGKTSSKTKRKSQAHSANGADVTPGTSFLPPATPVVQPAPAQAQTPAVETSTKKSKKARKSESGTIPAEPVSNTQESSATAHGSPKKKKKRKSMVNGESQETPSSQDRPLPLVPSSQLTAESTLTPVRDDSTKKKKEKRKSLTLETPSGSEKKKGKKEKKGPTWVVETPRPAGH</sequence>
<name>A0AAD9CVB8_PAPLA</name>
<feature type="region of interest" description="Disordered" evidence="1">
    <location>
        <begin position="118"/>
        <end position="152"/>
    </location>
</feature>
<dbReference type="Proteomes" id="UP001182556">
    <property type="component" value="Unassembled WGS sequence"/>
</dbReference>
<comment type="caution">
    <text evidence="2">The sequence shown here is derived from an EMBL/GenBank/DDBJ whole genome shotgun (WGS) entry which is preliminary data.</text>
</comment>
<feature type="compositionally biased region" description="Polar residues" evidence="1">
    <location>
        <begin position="415"/>
        <end position="426"/>
    </location>
</feature>
<feature type="compositionally biased region" description="Polar residues" evidence="1">
    <location>
        <begin position="279"/>
        <end position="306"/>
    </location>
</feature>
<dbReference type="AlphaFoldDB" id="A0AAD9CVB8"/>
<evidence type="ECO:0000313" key="2">
    <source>
        <dbReference type="EMBL" id="KAK1921195.1"/>
    </source>
</evidence>
<accession>A0AAD9CVB8</accession>
<organism evidence="2 3">
    <name type="scientific">Papiliotrema laurentii</name>
    <name type="common">Cryptococcus laurentii</name>
    <dbReference type="NCBI Taxonomy" id="5418"/>
    <lineage>
        <taxon>Eukaryota</taxon>
        <taxon>Fungi</taxon>
        <taxon>Dikarya</taxon>
        <taxon>Basidiomycota</taxon>
        <taxon>Agaricomycotina</taxon>
        <taxon>Tremellomycetes</taxon>
        <taxon>Tremellales</taxon>
        <taxon>Rhynchogastremaceae</taxon>
        <taxon>Papiliotrema</taxon>
    </lineage>
</organism>
<feature type="region of interest" description="Disordered" evidence="1">
    <location>
        <begin position="189"/>
        <end position="475"/>
    </location>
</feature>
<feature type="compositionally biased region" description="Low complexity" evidence="1">
    <location>
        <begin position="335"/>
        <end position="351"/>
    </location>
</feature>
<feature type="region of interest" description="Disordered" evidence="1">
    <location>
        <begin position="28"/>
        <end position="74"/>
    </location>
</feature>
<feature type="compositionally biased region" description="Basic residues" evidence="1">
    <location>
        <begin position="385"/>
        <end position="394"/>
    </location>
</feature>
<proteinExistence type="predicted"/>
<reference evidence="2" key="1">
    <citation type="submission" date="2023-02" db="EMBL/GenBank/DDBJ databases">
        <title>Identification and recombinant expression of a fungal hydrolase from Papiliotrema laurentii that hydrolyzes apple cutin and clears colloidal polyester polyurethane.</title>
        <authorList>
            <consortium name="DOE Joint Genome Institute"/>
            <person name="Roman V.A."/>
            <person name="Bojanowski C."/>
            <person name="Crable B.R."/>
            <person name="Wagner D.N."/>
            <person name="Hung C.S."/>
            <person name="Nadeau L.J."/>
            <person name="Schratz L."/>
            <person name="Haridas S."/>
            <person name="Pangilinan J."/>
            <person name="Lipzen A."/>
            <person name="Na H."/>
            <person name="Yan M."/>
            <person name="Ng V."/>
            <person name="Grigoriev I.V."/>
            <person name="Spatafora J.W."/>
            <person name="Barlow D."/>
            <person name="Biffinger J."/>
            <person name="Kelley-Loughnane N."/>
            <person name="Varaljay V.A."/>
            <person name="Crookes-Goodson W.J."/>
        </authorList>
    </citation>
    <scope>NUCLEOTIDE SEQUENCE</scope>
    <source>
        <strain evidence="2">5307AH</strain>
    </source>
</reference>
<evidence type="ECO:0000313" key="3">
    <source>
        <dbReference type="Proteomes" id="UP001182556"/>
    </source>
</evidence>